<feature type="domain" description="Peptidoglycan recognition protein family" evidence="4">
    <location>
        <begin position="3"/>
        <end position="116"/>
    </location>
</feature>
<dbReference type="CDD" id="cd06583">
    <property type="entry name" value="PGRP"/>
    <property type="match status" value="1"/>
</dbReference>
<dbReference type="GO" id="GO:0045087">
    <property type="term" value="P:innate immune response"/>
    <property type="evidence" value="ECO:0007669"/>
    <property type="project" value="UniProtKB-KW"/>
</dbReference>
<dbReference type="SMART" id="SM00701">
    <property type="entry name" value="PGRP"/>
    <property type="match status" value="1"/>
</dbReference>
<dbReference type="InterPro" id="IPR015510">
    <property type="entry name" value="PGRP"/>
</dbReference>
<dbReference type="OrthoDB" id="10001926at2759"/>
<sequence>MNASIVEYLKLPVSYVILAHTALQYCNDRTTCAAMVFELQDTHLQGRYGDIIPNFLIGGNGWLFEGRGANIVGSRLPAMAPKSISIDFIGQYCKDTPDQAQFDHIAILLEVLVKEG</sequence>
<reference evidence="5" key="1">
    <citation type="submission" date="2015-09" db="EMBL/GenBank/DDBJ databases">
        <title>De novo assembly of Pectinophora gossypiella (Pink Bollworm) gut transcriptome.</title>
        <authorList>
            <person name="Tassone E.E."/>
        </authorList>
    </citation>
    <scope>NUCLEOTIDE SEQUENCE</scope>
</reference>
<name>A0A1E1WLY2_PECGO</name>
<dbReference type="SUPFAM" id="SSF55846">
    <property type="entry name" value="N-acetylmuramoyl-L-alanine amidase-like"/>
    <property type="match status" value="1"/>
</dbReference>
<dbReference type="AlphaFoldDB" id="A0A1E1WLY2"/>
<evidence type="ECO:0000313" key="5">
    <source>
        <dbReference type="EMBL" id="JAT87856.1"/>
    </source>
</evidence>
<evidence type="ECO:0000259" key="4">
    <source>
        <dbReference type="SMART" id="SM00701"/>
    </source>
</evidence>
<keyword evidence="2" id="KW-0399">Innate immunity</keyword>
<dbReference type="PANTHER" id="PTHR11022:SF41">
    <property type="entry name" value="PEPTIDOGLYCAN-RECOGNITION PROTEIN LC-RELATED"/>
    <property type="match status" value="1"/>
</dbReference>
<evidence type="ECO:0000256" key="3">
    <source>
        <dbReference type="ARBA" id="ARBA00022859"/>
    </source>
</evidence>
<dbReference type="EMBL" id="GDQN01003198">
    <property type="protein sequence ID" value="JAT87856.1"/>
    <property type="molecule type" value="Transcribed_RNA"/>
</dbReference>
<dbReference type="InterPro" id="IPR036505">
    <property type="entry name" value="Amidase/PGRP_sf"/>
</dbReference>
<evidence type="ECO:0000256" key="2">
    <source>
        <dbReference type="ARBA" id="ARBA00022588"/>
    </source>
</evidence>
<organism evidence="5">
    <name type="scientific">Pectinophora gossypiella</name>
    <name type="common">Cotton pink bollworm</name>
    <name type="synonym">Depressaria gossypiella</name>
    <dbReference type="NCBI Taxonomy" id="13191"/>
    <lineage>
        <taxon>Eukaryota</taxon>
        <taxon>Metazoa</taxon>
        <taxon>Ecdysozoa</taxon>
        <taxon>Arthropoda</taxon>
        <taxon>Hexapoda</taxon>
        <taxon>Insecta</taxon>
        <taxon>Pterygota</taxon>
        <taxon>Neoptera</taxon>
        <taxon>Endopterygota</taxon>
        <taxon>Lepidoptera</taxon>
        <taxon>Glossata</taxon>
        <taxon>Ditrysia</taxon>
        <taxon>Gelechioidea</taxon>
        <taxon>Gelechiidae</taxon>
        <taxon>Apatetrinae</taxon>
        <taxon>Pectinophora</taxon>
    </lineage>
</organism>
<dbReference type="GO" id="GO:0008745">
    <property type="term" value="F:N-acetylmuramoyl-L-alanine amidase activity"/>
    <property type="evidence" value="ECO:0007669"/>
    <property type="project" value="InterPro"/>
</dbReference>
<accession>A0A1E1WLY2</accession>
<feature type="non-terminal residue" evidence="5">
    <location>
        <position position="116"/>
    </location>
</feature>
<dbReference type="InterPro" id="IPR002502">
    <property type="entry name" value="Amidase_domain"/>
</dbReference>
<dbReference type="GO" id="GO:0008270">
    <property type="term" value="F:zinc ion binding"/>
    <property type="evidence" value="ECO:0007669"/>
    <property type="project" value="InterPro"/>
</dbReference>
<dbReference type="GO" id="GO:0009253">
    <property type="term" value="P:peptidoglycan catabolic process"/>
    <property type="evidence" value="ECO:0007669"/>
    <property type="project" value="InterPro"/>
</dbReference>
<dbReference type="InterPro" id="IPR006619">
    <property type="entry name" value="PGRP_domain_met/bac"/>
</dbReference>
<dbReference type="Gene3D" id="3.40.80.10">
    <property type="entry name" value="Peptidoglycan recognition protein-like"/>
    <property type="match status" value="1"/>
</dbReference>
<comment type="similarity">
    <text evidence="1">Belongs to the N-acetylmuramoyl-L-alanine amidase 2 family.</text>
</comment>
<evidence type="ECO:0000256" key="1">
    <source>
        <dbReference type="ARBA" id="ARBA00007553"/>
    </source>
</evidence>
<gene>
    <name evidence="5" type="ORF">g.10628</name>
</gene>
<protein>
    <recommendedName>
        <fullName evidence="4">Peptidoglycan recognition protein family domain-containing protein</fullName>
    </recommendedName>
</protein>
<proteinExistence type="inferred from homology"/>
<keyword evidence="3" id="KW-0391">Immunity</keyword>
<dbReference type="PANTHER" id="PTHR11022">
    <property type="entry name" value="PEPTIDOGLYCAN RECOGNITION PROTEIN"/>
    <property type="match status" value="1"/>
</dbReference>